<evidence type="ECO:0000313" key="1">
    <source>
        <dbReference type="EMBL" id="MBP1993383.1"/>
    </source>
</evidence>
<comment type="caution">
    <text evidence="1">The sequence shown here is derived from an EMBL/GenBank/DDBJ whole genome shotgun (WGS) entry which is preliminary data.</text>
</comment>
<gene>
    <name evidence="1" type="ORF">J2Z66_005004</name>
</gene>
<evidence type="ECO:0008006" key="3">
    <source>
        <dbReference type="Google" id="ProtNLM"/>
    </source>
</evidence>
<keyword evidence="2" id="KW-1185">Reference proteome</keyword>
<dbReference type="Pfam" id="PF13790">
    <property type="entry name" value="SR1P"/>
    <property type="match status" value="1"/>
</dbReference>
<dbReference type="RefSeq" id="WP_209975177.1">
    <property type="nucleotide sequence ID" value="NZ_JAGGLB010000018.1"/>
</dbReference>
<reference evidence="1 2" key="1">
    <citation type="submission" date="2021-03" db="EMBL/GenBank/DDBJ databases">
        <title>Genomic Encyclopedia of Type Strains, Phase IV (KMG-IV): sequencing the most valuable type-strain genomes for metagenomic binning, comparative biology and taxonomic classification.</title>
        <authorList>
            <person name="Goeker M."/>
        </authorList>
    </citation>
    <scope>NUCLEOTIDE SEQUENCE [LARGE SCALE GENOMIC DNA]</scope>
    <source>
        <strain evidence="1 2">DSM 26048</strain>
    </source>
</reference>
<proteinExistence type="predicted"/>
<dbReference type="EMBL" id="JAGGLB010000018">
    <property type="protein sequence ID" value="MBP1993383.1"/>
    <property type="molecule type" value="Genomic_DNA"/>
</dbReference>
<name>A0ABS4J0L5_9BACL</name>
<organism evidence="1 2">
    <name type="scientific">Paenibacillus eucommiae</name>
    <dbReference type="NCBI Taxonomy" id="1355755"/>
    <lineage>
        <taxon>Bacteria</taxon>
        <taxon>Bacillati</taxon>
        <taxon>Bacillota</taxon>
        <taxon>Bacilli</taxon>
        <taxon>Bacillales</taxon>
        <taxon>Paenibacillaceae</taxon>
        <taxon>Paenibacillus</taxon>
    </lineage>
</organism>
<protein>
    <recommendedName>
        <fullName evidence="3">GapA-binding peptide SR1P</fullName>
    </recommendedName>
</protein>
<dbReference type="Proteomes" id="UP001519287">
    <property type="component" value="Unassembled WGS sequence"/>
</dbReference>
<sequence length="60" mass="6649">MELKNESTVESTVIPVQQQVELGTILCRHCNEIIGTLPTRGVKKMYSECKDGACLLTPKN</sequence>
<evidence type="ECO:0000313" key="2">
    <source>
        <dbReference type="Proteomes" id="UP001519287"/>
    </source>
</evidence>
<dbReference type="InterPro" id="IPR025236">
    <property type="entry name" value="SR1P"/>
</dbReference>
<accession>A0ABS4J0L5</accession>